<evidence type="ECO:0000256" key="6">
    <source>
        <dbReference type="ARBA" id="ARBA00023014"/>
    </source>
</evidence>
<dbReference type="OrthoDB" id="5290748at2"/>
<dbReference type="GO" id="GO:0097506">
    <property type="term" value="F:deaminated base DNA N-glycosylase activity"/>
    <property type="evidence" value="ECO:0007669"/>
    <property type="project" value="UniProtKB-ARBA"/>
</dbReference>
<keyword evidence="6" id="KW-0411">Iron-sulfur</keyword>
<dbReference type="InterPro" id="IPR051536">
    <property type="entry name" value="UDG_Type-4/5"/>
</dbReference>
<dbReference type="GO" id="GO:0046872">
    <property type="term" value="F:metal ion binding"/>
    <property type="evidence" value="ECO:0007669"/>
    <property type="project" value="UniProtKB-KW"/>
</dbReference>
<dbReference type="EMBL" id="QRGP01000001">
    <property type="protein sequence ID" value="RDV06910.1"/>
    <property type="molecule type" value="Genomic_DNA"/>
</dbReference>
<dbReference type="AlphaFoldDB" id="A0A371BH72"/>
<evidence type="ECO:0000256" key="5">
    <source>
        <dbReference type="ARBA" id="ARBA00023004"/>
    </source>
</evidence>
<keyword evidence="5" id="KW-0408">Iron</keyword>
<evidence type="ECO:0000313" key="10">
    <source>
        <dbReference type="Proteomes" id="UP000263833"/>
    </source>
</evidence>
<evidence type="ECO:0000256" key="2">
    <source>
        <dbReference type="ARBA" id="ARBA00022723"/>
    </source>
</evidence>
<dbReference type="GO" id="GO:0051539">
    <property type="term" value="F:4 iron, 4 sulfur cluster binding"/>
    <property type="evidence" value="ECO:0007669"/>
    <property type="project" value="UniProtKB-KW"/>
</dbReference>
<dbReference type="RefSeq" id="WP_115548454.1">
    <property type="nucleotide sequence ID" value="NZ_QRGP01000001.1"/>
</dbReference>
<keyword evidence="7" id="KW-0234">DNA repair</keyword>
<evidence type="ECO:0000256" key="1">
    <source>
        <dbReference type="ARBA" id="ARBA00022485"/>
    </source>
</evidence>
<dbReference type="InterPro" id="IPR005122">
    <property type="entry name" value="Uracil-DNA_glycosylase-like"/>
</dbReference>
<keyword evidence="1" id="KW-0004">4Fe-4S</keyword>
<gene>
    <name evidence="9" type="ORF">DXH95_05805</name>
</gene>
<evidence type="ECO:0000256" key="4">
    <source>
        <dbReference type="ARBA" id="ARBA00022801"/>
    </source>
</evidence>
<evidence type="ECO:0000256" key="7">
    <source>
        <dbReference type="ARBA" id="ARBA00023204"/>
    </source>
</evidence>
<evidence type="ECO:0000256" key="3">
    <source>
        <dbReference type="ARBA" id="ARBA00022763"/>
    </source>
</evidence>
<dbReference type="SUPFAM" id="SSF52141">
    <property type="entry name" value="Uracil-DNA glycosylase-like"/>
    <property type="match status" value="1"/>
</dbReference>
<name>A0A371BH72_9SPHN</name>
<dbReference type="Gene3D" id="3.40.470.10">
    <property type="entry name" value="Uracil-DNA glycosylase-like domain"/>
    <property type="match status" value="1"/>
</dbReference>
<dbReference type="InterPro" id="IPR036895">
    <property type="entry name" value="Uracil-DNA_glycosylase-like_sf"/>
</dbReference>
<keyword evidence="4" id="KW-0378">Hydrolase</keyword>
<dbReference type="PANTHER" id="PTHR33693:SF1">
    <property type="entry name" value="TYPE-4 URACIL-DNA GLYCOSYLASE"/>
    <property type="match status" value="1"/>
</dbReference>
<protein>
    <recommendedName>
        <fullName evidence="8">Uracil-DNA glycosylase-like domain-containing protein</fullName>
    </recommendedName>
</protein>
<keyword evidence="2" id="KW-0479">Metal-binding</keyword>
<dbReference type="Pfam" id="PF03167">
    <property type="entry name" value="UDG"/>
    <property type="match status" value="1"/>
</dbReference>
<evidence type="ECO:0000259" key="8">
    <source>
        <dbReference type="Pfam" id="PF03167"/>
    </source>
</evidence>
<feature type="domain" description="Uracil-DNA glycosylase-like" evidence="8">
    <location>
        <begin position="102"/>
        <end position="245"/>
    </location>
</feature>
<dbReference type="PANTHER" id="PTHR33693">
    <property type="entry name" value="TYPE-5 URACIL-DNA GLYCOSYLASE"/>
    <property type="match status" value="1"/>
</dbReference>
<proteinExistence type="predicted"/>
<reference evidence="10" key="1">
    <citation type="submission" date="2018-08" db="EMBL/GenBank/DDBJ databases">
        <authorList>
            <person name="Kim S.-J."/>
            <person name="Jung G.-Y."/>
        </authorList>
    </citation>
    <scope>NUCLEOTIDE SEQUENCE [LARGE SCALE GENOMIC DNA]</scope>
    <source>
        <strain evidence="10">GY_G</strain>
    </source>
</reference>
<comment type="caution">
    <text evidence="9">The sequence shown here is derived from an EMBL/GenBank/DDBJ whole genome shotgun (WGS) entry which is preliminary data.</text>
</comment>
<evidence type="ECO:0000313" key="9">
    <source>
        <dbReference type="EMBL" id="RDV06910.1"/>
    </source>
</evidence>
<sequence length="253" mass="27418">MQVAPQDRGKILADSIHSWWRDAGVDYLCQAEPTNWLADADEPRSMPKVPAAEILRSPLSTPLVASNPVWPDEFASFQKAIATDPSMPGNGYGPARAVPVGIAQADLMILTDFPESEDIIAGELGHGAVGKLLQAMLSACGYSIGEVHLAALAHSRPASGALPKQDANLLADFARHQIKIVQPKRMLLLGTAVSEILLGKELMEARSNLPEFNQDGRNLTAVATFHPRTLLARPILKAQAWKDLQRIVKRDIV</sequence>
<keyword evidence="10" id="KW-1185">Reference proteome</keyword>
<keyword evidence="3" id="KW-0227">DNA damage</keyword>
<dbReference type="GO" id="GO:0006281">
    <property type="term" value="P:DNA repair"/>
    <property type="evidence" value="ECO:0007669"/>
    <property type="project" value="UniProtKB-KW"/>
</dbReference>
<organism evidence="9 10">
    <name type="scientific">Sphingorhabdus pulchriflava</name>
    <dbReference type="NCBI Taxonomy" id="2292257"/>
    <lineage>
        <taxon>Bacteria</taxon>
        <taxon>Pseudomonadati</taxon>
        <taxon>Pseudomonadota</taxon>
        <taxon>Alphaproteobacteria</taxon>
        <taxon>Sphingomonadales</taxon>
        <taxon>Sphingomonadaceae</taxon>
        <taxon>Sphingorhabdus</taxon>
    </lineage>
</organism>
<dbReference type="Proteomes" id="UP000263833">
    <property type="component" value="Unassembled WGS sequence"/>
</dbReference>
<accession>A0A371BH72</accession>